<keyword evidence="2" id="KW-1185">Reference proteome</keyword>
<reference evidence="1 2" key="1">
    <citation type="submission" date="2013-11" db="EMBL/GenBank/DDBJ databases">
        <title>The Damaraland mole rat (Fukomys damarensis) genome and evolution of African mole rats.</title>
        <authorList>
            <person name="Gladyshev V.N."/>
            <person name="Fang X."/>
        </authorList>
    </citation>
    <scope>NUCLEOTIDE SEQUENCE [LARGE SCALE GENOMIC DNA]</scope>
    <source>
        <tissue evidence="1">Liver</tissue>
    </source>
</reference>
<dbReference type="EMBL" id="KN124515">
    <property type="protein sequence ID" value="KFO20842.1"/>
    <property type="molecule type" value="Genomic_DNA"/>
</dbReference>
<name>A0A091CRK2_FUKDA</name>
<evidence type="ECO:0000313" key="1">
    <source>
        <dbReference type="EMBL" id="KFO20842.1"/>
    </source>
</evidence>
<gene>
    <name evidence="1" type="ORF">H920_17768</name>
</gene>
<evidence type="ECO:0000313" key="2">
    <source>
        <dbReference type="Proteomes" id="UP000028990"/>
    </source>
</evidence>
<protein>
    <submittedName>
        <fullName evidence="1">Uncharacterized protein</fullName>
    </submittedName>
</protein>
<proteinExistence type="predicted"/>
<accession>A0A091CRK2</accession>
<dbReference type="AlphaFoldDB" id="A0A091CRK2"/>
<dbReference type="Proteomes" id="UP000028990">
    <property type="component" value="Unassembled WGS sequence"/>
</dbReference>
<organism evidence="1 2">
    <name type="scientific">Fukomys damarensis</name>
    <name type="common">Damaraland mole rat</name>
    <name type="synonym">Cryptomys damarensis</name>
    <dbReference type="NCBI Taxonomy" id="885580"/>
    <lineage>
        <taxon>Eukaryota</taxon>
        <taxon>Metazoa</taxon>
        <taxon>Chordata</taxon>
        <taxon>Craniata</taxon>
        <taxon>Vertebrata</taxon>
        <taxon>Euteleostomi</taxon>
        <taxon>Mammalia</taxon>
        <taxon>Eutheria</taxon>
        <taxon>Euarchontoglires</taxon>
        <taxon>Glires</taxon>
        <taxon>Rodentia</taxon>
        <taxon>Hystricomorpha</taxon>
        <taxon>Bathyergidae</taxon>
        <taxon>Fukomys</taxon>
    </lineage>
</organism>
<sequence length="131" mass="14640">MLRHVCRRFVTTGFGKGIHMCREQALSQWPDQILRSVESFVLSVNPRPWRAAHTQARSACSFAGLQSFYSVKDDTQLPMEFHPSHYSGHHPSPIHTAAFLSSRPVMENLLELSMIQTAHCGIVATGSPPLL</sequence>